<dbReference type="InterPro" id="IPR002938">
    <property type="entry name" value="FAD-bd"/>
</dbReference>
<comment type="caution">
    <text evidence="6">The sequence shown here is derived from an EMBL/GenBank/DDBJ whole genome shotgun (WGS) entry which is preliminary data.</text>
</comment>
<evidence type="ECO:0000256" key="2">
    <source>
        <dbReference type="ARBA" id="ARBA00022630"/>
    </source>
</evidence>
<evidence type="ECO:0000256" key="1">
    <source>
        <dbReference type="ARBA" id="ARBA00001974"/>
    </source>
</evidence>
<dbReference type="Gene3D" id="3.50.50.60">
    <property type="entry name" value="FAD/NAD(P)-binding domain"/>
    <property type="match status" value="1"/>
</dbReference>
<dbReference type="AlphaFoldDB" id="A0AAJ0DFZ1"/>
<dbReference type="GO" id="GO:0071949">
    <property type="term" value="F:FAD binding"/>
    <property type="evidence" value="ECO:0007669"/>
    <property type="project" value="InterPro"/>
</dbReference>
<comment type="cofactor">
    <cofactor evidence="1">
        <name>FAD</name>
        <dbReference type="ChEBI" id="CHEBI:57692"/>
    </cofactor>
</comment>
<dbReference type="PANTHER" id="PTHR43004">
    <property type="entry name" value="TRK SYSTEM POTASSIUM UPTAKE PROTEIN"/>
    <property type="match status" value="1"/>
</dbReference>
<evidence type="ECO:0000313" key="7">
    <source>
        <dbReference type="Proteomes" id="UP001271007"/>
    </source>
</evidence>
<dbReference type="GO" id="GO:0016709">
    <property type="term" value="F:oxidoreductase activity, acting on paired donors, with incorporation or reduction of molecular oxygen, NAD(P)H as one donor, and incorporation of one atom of oxygen"/>
    <property type="evidence" value="ECO:0007669"/>
    <property type="project" value="UniProtKB-ARBA"/>
</dbReference>
<dbReference type="InterPro" id="IPR036188">
    <property type="entry name" value="FAD/NAD-bd_sf"/>
</dbReference>
<evidence type="ECO:0000259" key="5">
    <source>
        <dbReference type="Pfam" id="PF01494"/>
    </source>
</evidence>
<sequence length="290" mass="32461">MDHSLVAQINGKEAPEEYKNISLPLDESLPLIGTHLEKQSTAERLTATYLVGCDGGGSKVRRELFGSNFPGRTWDEQIVATNVYLPNLKKHTPSDWTSSNFMISKDHFPMIAQISNDGLHRVTYGEKGGLTYDEMRARQPEKYKAIIPGQPGPEDYKMINFSPYKIHQRLAEHLRVGRVLLAADAAHLCNPFGGMGLTGGFADVGGLYDCLYGIYTGQADDSILDKYSEVRRQKYLDVIDPISSSNLRRLWVPETIEDDQFVHMVRRTATDKEFAIEMREVKAAAVYAGS</sequence>
<keyword evidence="7" id="KW-1185">Reference proteome</keyword>
<dbReference type="EMBL" id="JAWDJX010000017">
    <property type="protein sequence ID" value="KAK3053261.1"/>
    <property type="molecule type" value="Genomic_DNA"/>
</dbReference>
<accession>A0AAJ0DFZ1</accession>
<evidence type="ECO:0000256" key="3">
    <source>
        <dbReference type="ARBA" id="ARBA00022827"/>
    </source>
</evidence>
<dbReference type="Pfam" id="PF01494">
    <property type="entry name" value="FAD_binding_3"/>
    <property type="match status" value="1"/>
</dbReference>
<dbReference type="Gene3D" id="3.30.70.2450">
    <property type="match status" value="1"/>
</dbReference>
<dbReference type="InterPro" id="IPR050641">
    <property type="entry name" value="RIFMO-like"/>
</dbReference>
<dbReference type="SUPFAM" id="SSF51905">
    <property type="entry name" value="FAD/NAD(P)-binding domain"/>
    <property type="match status" value="1"/>
</dbReference>
<keyword evidence="3" id="KW-0274">FAD</keyword>
<keyword evidence="4" id="KW-0560">Oxidoreductase</keyword>
<proteinExistence type="predicted"/>
<reference evidence="6" key="1">
    <citation type="submission" date="2023-04" db="EMBL/GenBank/DDBJ databases">
        <title>Black Yeasts Isolated from many extreme environments.</title>
        <authorList>
            <person name="Coleine C."/>
            <person name="Stajich J.E."/>
            <person name="Selbmann L."/>
        </authorList>
    </citation>
    <scope>NUCLEOTIDE SEQUENCE</scope>
    <source>
        <strain evidence="6">CCFEE 5312</strain>
    </source>
</reference>
<gene>
    <name evidence="6" type="ORF">LTR09_005887</name>
</gene>
<dbReference type="PRINTS" id="PR00420">
    <property type="entry name" value="RNGMNOXGNASE"/>
</dbReference>
<dbReference type="PANTHER" id="PTHR43004:SF19">
    <property type="entry name" value="BINDING MONOOXYGENASE, PUTATIVE (JCVI)-RELATED"/>
    <property type="match status" value="1"/>
</dbReference>
<evidence type="ECO:0000313" key="6">
    <source>
        <dbReference type="EMBL" id="KAK3053261.1"/>
    </source>
</evidence>
<protein>
    <recommendedName>
        <fullName evidence="5">FAD-binding domain-containing protein</fullName>
    </recommendedName>
</protein>
<dbReference type="Proteomes" id="UP001271007">
    <property type="component" value="Unassembled WGS sequence"/>
</dbReference>
<evidence type="ECO:0000256" key="4">
    <source>
        <dbReference type="ARBA" id="ARBA00023002"/>
    </source>
</evidence>
<organism evidence="6 7">
    <name type="scientific">Extremus antarcticus</name>
    <dbReference type="NCBI Taxonomy" id="702011"/>
    <lineage>
        <taxon>Eukaryota</taxon>
        <taxon>Fungi</taxon>
        <taxon>Dikarya</taxon>
        <taxon>Ascomycota</taxon>
        <taxon>Pezizomycotina</taxon>
        <taxon>Dothideomycetes</taxon>
        <taxon>Dothideomycetidae</taxon>
        <taxon>Mycosphaerellales</taxon>
        <taxon>Extremaceae</taxon>
        <taxon>Extremus</taxon>
    </lineage>
</organism>
<feature type="domain" description="FAD-binding" evidence="5">
    <location>
        <begin position="38"/>
        <end position="234"/>
    </location>
</feature>
<keyword evidence="2" id="KW-0285">Flavoprotein</keyword>
<name>A0AAJ0DFZ1_9PEZI</name>